<gene>
    <name evidence="3" type="ORF">GCM10011571_09340</name>
</gene>
<proteinExistence type="predicted"/>
<dbReference type="EMBL" id="BMHQ01000003">
    <property type="protein sequence ID" value="GGE10164.1"/>
    <property type="molecule type" value="Genomic_DNA"/>
</dbReference>
<reference evidence="3" key="1">
    <citation type="journal article" date="2014" name="Int. J. Syst. Evol. Microbiol.">
        <title>Complete genome sequence of Corynebacterium casei LMG S-19264T (=DSM 44701T), isolated from a smear-ripened cheese.</title>
        <authorList>
            <consortium name="US DOE Joint Genome Institute (JGI-PGF)"/>
            <person name="Walter F."/>
            <person name="Albersmeier A."/>
            <person name="Kalinowski J."/>
            <person name="Ruckert C."/>
        </authorList>
    </citation>
    <scope>NUCLEOTIDE SEQUENCE</scope>
    <source>
        <strain evidence="3">CGMCC 1.15179</strain>
    </source>
</reference>
<accession>A0A8J2VGL5</accession>
<dbReference type="RefSeq" id="WP_188646749.1">
    <property type="nucleotide sequence ID" value="NZ_BMHQ01000003.1"/>
</dbReference>
<feature type="compositionally biased region" description="Basic residues" evidence="1">
    <location>
        <begin position="69"/>
        <end position="89"/>
    </location>
</feature>
<reference evidence="3" key="2">
    <citation type="submission" date="2020-09" db="EMBL/GenBank/DDBJ databases">
        <authorList>
            <person name="Sun Q."/>
            <person name="Zhou Y."/>
        </authorList>
    </citation>
    <scope>NUCLEOTIDE SEQUENCE</scope>
    <source>
        <strain evidence="3">CGMCC 1.15179</strain>
    </source>
</reference>
<keyword evidence="2" id="KW-0472">Membrane</keyword>
<keyword evidence="2" id="KW-0812">Transmembrane</keyword>
<evidence type="ECO:0000256" key="2">
    <source>
        <dbReference type="SAM" id="Phobius"/>
    </source>
</evidence>
<name>A0A8J2VGL5_9BACL</name>
<evidence type="ECO:0000313" key="4">
    <source>
        <dbReference type="Proteomes" id="UP000625210"/>
    </source>
</evidence>
<feature type="transmembrane region" description="Helical" evidence="2">
    <location>
        <begin position="32"/>
        <end position="48"/>
    </location>
</feature>
<comment type="caution">
    <text evidence="3">The sequence shown here is derived from an EMBL/GenBank/DDBJ whole genome shotgun (WGS) entry which is preliminary data.</text>
</comment>
<organism evidence="3 4">
    <name type="scientific">Marinithermofilum abyssi</name>
    <dbReference type="NCBI Taxonomy" id="1571185"/>
    <lineage>
        <taxon>Bacteria</taxon>
        <taxon>Bacillati</taxon>
        <taxon>Bacillota</taxon>
        <taxon>Bacilli</taxon>
        <taxon>Bacillales</taxon>
        <taxon>Thermoactinomycetaceae</taxon>
        <taxon>Marinithermofilum</taxon>
    </lineage>
</organism>
<keyword evidence="2" id="KW-1133">Transmembrane helix</keyword>
<evidence type="ECO:0000313" key="3">
    <source>
        <dbReference type="EMBL" id="GGE10164.1"/>
    </source>
</evidence>
<keyword evidence="4" id="KW-1185">Reference proteome</keyword>
<feature type="region of interest" description="Disordered" evidence="1">
    <location>
        <begin position="69"/>
        <end position="107"/>
    </location>
</feature>
<protein>
    <submittedName>
        <fullName evidence="3">Uncharacterized protein</fullName>
    </submittedName>
</protein>
<dbReference type="Proteomes" id="UP000625210">
    <property type="component" value="Unassembled WGS sequence"/>
</dbReference>
<evidence type="ECO:0000256" key="1">
    <source>
        <dbReference type="SAM" id="MobiDB-lite"/>
    </source>
</evidence>
<dbReference type="AlphaFoldDB" id="A0A8J2VGL5"/>
<sequence length="107" mass="12458">MKMKNQHPSVWRFILYGLMVVGFLRLLFLQPAYSLTMLGVGAVIIYLYKRPPRWLIRFSYPGSSIPPKPLKKGTKFKGRQKKYAKKRQSFRVIEGNKKGPGRNTKTQ</sequence>